<evidence type="ECO:0000313" key="2">
    <source>
        <dbReference type="Proteomes" id="UP000886501"/>
    </source>
</evidence>
<reference evidence="1" key="2">
    <citation type="journal article" date="2020" name="Nat. Commun.">
        <title>Large-scale genome sequencing of mycorrhizal fungi provides insights into the early evolution of symbiotic traits.</title>
        <authorList>
            <person name="Miyauchi S."/>
            <person name="Kiss E."/>
            <person name="Kuo A."/>
            <person name="Drula E."/>
            <person name="Kohler A."/>
            <person name="Sanchez-Garcia M."/>
            <person name="Morin E."/>
            <person name="Andreopoulos B."/>
            <person name="Barry K.W."/>
            <person name="Bonito G."/>
            <person name="Buee M."/>
            <person name="Carver A."/>
            <person name="Chen C."/>
            <person name="Cichocki N."/>
            <person name="Clum A."/>
            <person name="Culley D."/>
            <person name="Crous P.W."/>
            <person name="Fauchery L."/>
            <person name="Girlanda M."/>
            <person name="Hayes R.D."/>
            <person name="Keri Z."/>
            <person name="LaButti K."/>
            <person name="Lipzen A."/>
            <person name="Lombard V."/>
            <person name="Magnuson J."/>
            <person name="Maillard F."/>
            <person name="Murat C."/>
            <person name="Nolan M."/>
            <person name="Ohm R.A."/>
            <person name="Pangilinan J."/>
            <person name="Pereira M.F."/>
            <person name="Perotto S."/>
            <person name="Peter M."/>
            <person name="Pfister S."/>
            <person name="Riley R."/>
            <person name="Sitrit Y."/>
            <person name="Stielow J.B."/>
            <person name="Szollosi G."/>
            <person name="Zifcakova L."/>
            <person name="Stursova M."/>
            <person name="Spatafora J.W."/>
            <person name="Tedersoo L."/>
            <person name="Vaario L.M."/>
            <person name="Yamada A."/>
            <person name="Yan M."/>
            <person name="Wang P."/>
            <person name="Xu J."/>
            <person name="Bruns T."/>
            <person name="Baldrian P."/>
            <person name="Vilgalys R."/>
            <person name="Dunand C."/>
            <person name="Henrissat B."/>
            <person name="Grigoriev I.V."/>
            <person name="Hibbett D."/>
            <person name="Nagy L.G."/>
            <person name="Martin F.M."/>
        </authorList>
    </citation>
    <scope>NUCLEOTIDE SEQUENCE</scope>
    <source>
        <strain evidence="1">P2</strain>
    </source>
</reference>
<keyword evidence="2" id="KW-1185">Reference proteome</keyword>
<sequence>MARLLWTVALLGAFRSAVSKPLGLDKRWEELKVKHEWVDVPKGWVQVGRPPTDYPLKMNIGLKQERFDELLEHLYEVSDPEHHRYGSHLSKEEVDELVAPNSMTVESLEAWLTYHDIDPVSSLARTDAGDWVTVTIPICKVEKMLDAKYGVYKHVDTHETIVRTISYSLPSFLHEHVSVIAPTTYFGTMQAMKSHVLIEELVDDQVSTSETVSTQTDVPDSCLRDITPACLFALYNAVGYKPAATDRNVLGVAGYLDQFANYADLQTFLTANRPEAVGFNFTTEKINGGGDDQSIPGVEANLDIQYTVSLSWPTPNVYFSTGGSPPFIPDDFTPTNTNEPYLDWLKYVSSKPKVPQTITTSYGDDEQTVPRDYAIVVCALFAQLGVRGSSVLFSSGDSGVGGGDCLTNDGRNVTQFQPAFPASCPFVTAVGGTTGIKPETAIFFTGGGFSNYFPRPPYQNDDVADYIDKLDGAYDGLYNAKGRGFPDVAARGDRFRVVISGKTYHVGGTSASSPTVAGLISLLNDYRISHGRPPLGFLNPFLYSKGAAGLVDIVGGTNPGCGTQGFNATAGWDPLTGLGTLDFGKLQSLVLYEDED</sequence>
<comment type="caution">
    <text evidence="1">The sequence shown here is derived from an EMBL/GenBank/DDBJ whole genome shotgun (WGS) entry which is preliminary data.</text>
</comment>
<protein>
    <submittedName>
        <fullName evidence="1">Subtilisin-like protein</fullName>
    </submittedName>
</protein>
<organism evidence="1 2">
    <name type="scientific">Thelephora ganbajun</name>
    <name type="common">Ganba fungus</name>
    <dbReference type="NCBI Taxonomy" id="370292"/>
    <lineage>
        <taxon>Eukaryota</taxon>
        <taxon>Fungi</taxon>
        <taxon>Dikarya</taxon>
        <taxon>Basidiomycota</taxon>
        <taxon>Agaricomycotina</taxon>
        <taxon>Agaricomycetes</taxon>
        <taxon>Thelephorales</taxon>
        <taxon>Thelephoraceae</taxon>
        <taxon>Thelephora</taxon>
    </lineage>
</organism>
<dbReference type="Proteomes" id="UP000886501">
    <property type="component" value="Unassembled WGS sequence"/>
</dbReference>
<evidence type="ECO:0000313" key="1">
    <source>
        <dbReference type="EMBL" id="KAF9643216.1"/>
    </source>
</evidence>
<dbReference type="EMBL" id="MU118263">
    <property type="protein sequence ID" value="KAF9643216.1"/>
    <property type="molecule type" value="Genomic_DNA"/>
</dbReference>
<proteinExistence type="predicted"/>
<gene>
    <name evidence="1" type="ORF">BDM02DRAFT_3227291</name>
</gene>
<accession>A0ACB6Z262</accession>
<name>A0ACB6Z262_THEGA</name>
<reference evidence="1" key="1">
    <citation type="submission" date="2019-10" db="EMBL/GenBank/DDBJ databases">
        <authorList>
            <consortium name="DOE Joint Genome Institute"/>
            <person name="Kuo A."/>
            <person name="Miyauchi S."/>
            <person name="Kiss E."/>
            <person name="Drula E."/>
            <person name="Kohler A."/>
            <person name="Sanchez-Garcia M."/>
            <person name="Andreopoulos B."/>
            <person name="Barry K.W."/>
            <person name="Bonito G."/>
            <person name="Buee M."/>
            <person name="Carver A."/>
            <person name="Chen C."/>
            <person name="Cichocki N."/>
            <person name="Clum A."/>
            <person name="Culley D."/>
            <person name="Crous P.W."/>
            <person name="Fauchery L."/>
            <person name="Girlanda M."/>
            <person name="Hayes R."/>
            <person name="Keri Z."/>
            <person name="Labutti K."/>
            <person name="Lipzen A."/>
            <person name="Lombard V."/>
            <person name="Magnuson J."/>
            <person name="Maillard F."/>
            <person name="Morin E."/>
            <person name="Murat C."/>
            <person name="Nolan M."/>
            <person name="Ohm R."/>
            <person name="Pangilinan J."/>
            <person name="Pereira M."/>
            <person name="Perotto S."/>
            <person name="Peter M."/>
            <person name="Riley R."/>
            <person name="Sitrit Y."/>
            <person name="Stielow B."/>
            <person name="Szollosi G."/>
            <person name="Zifcakova L."/>
            <person name="Stursova M."/>
            <person name="Spatafora J.W."/>
            <person name="Tedersoo L."/>
            <person name="Vaario L.-M."/>
            <person name="Yamada A."/>
            <person name="Yan M."/>
            <person name="Wang P."/>
            <person name="Xu J."/>
            <person name="Bruns T."/>
            <person name="Baldrian P."/>
            <person name="Vilgalys R."/>
            <person name="Henrissat B."/>
            <person name="Grigoriev I.V."/>
            <person name="Hibbett D."/>
            <person name="Nagy L.G."/>
            <person name="Martin F.M."/>
        </authorList>
    </citation>
    <scope>NUCLEOTIDE SEQUENCE</scope>
    <source>
        <strain evidence="1">P2</strain>
    </source>
</reference>